<evidence type="ECO:0008006" key="4">
    <source>
        <dbReference type="Google" id="ProtNLM"/>
    </source>
</evidence>
<sequence>MAIFRELPRGMTFIELVLVIAIMGIALCLTLPSFTRGQQSMQAAQLADELVTFLATAQRLADERHQDLLIKKHMTGSQDEDWQLQLTTKSSLLSPALLVLEGEGFSDIDIALRYTQQQILLDGFRHKLSNGHIKIIDSEGVERLRVVTSYSSGRIRVCAQAGAGHVYPSC</sequence>
<organism evidence="2 3">
    <name type="scientific">Vibrio palustris</name>
    <dbReference type="NCBI Taxonomy" id="1918946"/>
    <lineage>
        <taxon>Bacteria</taxon>
        <taxon>Pseudomonadati</taxon>
        <taxon>Pseudomonadota</taxon>
        <taxon>Gammaproteobacteria</taxon>
        <taxon>Vibrionales</taxon>
        <taxon>Vibrionaceae</taxon>
        <taxon>Vibrio</taxon>
    </lineage>
</organism>
<dbReference type="NCBIfam" id="TIGR02532">
    <property type="entry name" value="IV_pilin_GFxxxE"/>
    <property type="match status" value="1"/>
</dbReference>
<keyword evidence="1" id="KW-0812">Transmembrane</keyword>
<dbReference type="SUPFAM" id="SSF54523">
    <property type="entry name" value="Pili subunits"/>
    <property type="match status" value="1"/>
</dbReference>
<dbReference type="AlphaFoldDB" id="A0A1R4B145"/>
<keyword evidence="3" id="KW-1185">Reference proteome</keyword>
<reference evidence="2 3" key="1">
    <citation type="submission" date="2017-02" db="EMBL/GenBank/DDBJ databases">
        <authorList>
            <person name="Peterson S.W."/>
        </authorList>
    </citation>
    <scope>NUCLEOTIDE SEQUENCE [LARGE SCALE GENOMIC DNA]</scope>
    <source>
        <strain evidence="2 3">CECT 9027</strain>
    </source>
</reference>
<evidence type="ECO:0000313" key="3">
    <source>
        <dbReference type="Proteomes" id="UP000189475"/>
    </source>
</evidence>
<dbReference type="InterPro" id="IPR045584">
    <property type="entry name" value="Pilin-like"/>
</dbReference>
<feature type="transmembrane region" description="Helical" evidence="1">
    <location>
        <begin position="12"/>
        <end position="34"/>
    </location>
</feature>
<evidence type="ECO:0000313" key="2">
    <source>
        <dbReference type="EMBL" id="SJL82642.1"/>
    </source>
</evidence>
<dbReference type="OrthoDB" id="5871678at2"/>
<keyword evidence="1" id="KW-1133">Transmembrane helix</keyword>
<dbReference type="PIRSF" id="PIRSF024622">
    <property type="entry name" value="Tfp_FimT"/>
    <property type="match status" value="1"/>
</dbReference>
<keyword evidence="1" id="KW-0472">Membrane</keyword>
<dbReference type="Proteomes" id="UP000189475">
    <property type="component" value="Unassembled WGS sequence"/>
</dbReference>
<dbReference type="EMBL" id="FUFT01000002">
    <property type="protein sequence ID" value="SJL82642.1"/>
    <property type="molecule type" value="Genomic_DNA"/>
</dbReference>
<dbReference type="InterPro" id="IPR012902">
    <property type="entry name" value="N_methyl_site"/>
</dbReference>
<evidence type="ECO:0000256" key="1">
    <source>
        <dbReference type="SAM" id="Phobius"/>
    </source>
</evidence>
<gene>
    <name evidence="2" type="ORF">VPAL9027_00573</name>
</gene>
<dbReference type="InterPro" id="IPR016824">
    <property type="entry name" value="Tfp-pilus_assembly_FimT"/>
</dbReference>
<dbReference type="STRING" id="1918946.VPAL9027_00573"/>
<proteinExistence type="predicted"/>
<protein>
    <recommendedName>
        <fullName evidence="4">Type II transport protein GspH</fullName>
    </recommendedName>
</protein>
<dbReference type="RefSeq" id="WP_077312125.1">
    <property type="nucleotide sequence ID" value="NZ_AP024887.1"/>
</dbReference>
<dbReference type="Gene3D" id="3.30.700.10">
    <property type="entry name" value="Glycoprotein, Type 4 Pilin"/>
    <property type="match status" value="1"/>
</dbReference>
<name>A0A1R4B145_9VIBR</name>
<accession>A0A1R4B145</accession>